<dbReference type="Proteomes" id="UP001300871">
    <property type="component" value="Unassembled WGS sequence"/>
</dbReference>
<gene>
    <name evidence="1" type="ORF">PM006_09150</name>
</gene>
<organism evidence="1 2">
    <name type="scientific">Clostridium symbiosum</name>
    <name type="common">Bacteroides symbiosus</name>
    <dbReference type="NCBI Taxonomy" id="1512"/>
    <lineage>
        <taxon>Bacteria</taxon>
        <taxon>Bacillati</taxon>
        <taxon>Bacillota</taxon>
        <taxon>Clostridia</taxon>
        <taxon>Lachnospirales</taxon>
        <taxon>Lachnospiraceae</taxon>
        <taxon>Otoolea</taxon>
    </lineage>
</organism>
<protein>
    <submittedName>
        <fullName evidence="1">Pentapeptide repeat-containing protein</fullName>
    </submittedName>
</protein>
<reference evidence="1" key="1">
    <citation type="submission" date="2023-01" db="EMBL/GenBank/DDBJ databases">
        <title>Human gut microbiome strain richness.</title>
        <authorList>
            <person name="Chen-Liaw A."/>
        </authorList>
    </citation>
    <scope>NUCLEOTIDE SEQUENCE</scope>
    <source>
        <strain evidence="1">B1_m1001713B170214d0_201011</strain>
    </source>
</reference>
<dbReference type="Gene3D" id="2.160.20.80">
    <property type="entry name" value="E3 ubiquitin-protein ligase SopA"/>
    <property type="match status" value="2"/>
</dbReference>
<accession>A0AAW6AUL3</accession>
<dbReference type="PANTHER" id="PTHR14136:SF17">
    <property type="entry name" value="BTB_POZ DOMAIN-CONTAINING PROTEIN KCTD9"/>
    <property type="match status" value="1"/>
</dbReference>
<dbReference type="InterPro" id="IPR051082">
    <property type="entry name" value="Pentapeptide-BTB/POZ_domain"/>
</dbReference>
<dbReference type="RefSeq" id="WP_003497041.1">
    <property type="nucleotide sequence ID" value="NZ_JADNHH010000016.1"/>
</dbReference>
<dbReference type="PANTHER" id="PTHR14136">
    <property type="entry name" value="BTB_POZ DOMAIN-CONTAINING PROTEIN KCTD9"/>
    <property type="match status" value="1"/>
</dbReference>
<dbReference type="AlphaFoldDB" id="A0AAW6AUL3"/>
<sequence>MLKLTQIDFEKLYQGGHHDFSNMNFEDIYIENKDLSDCNFEKSSFAHCTFHDVYGSNVNFSSATFVNSSFDRFDLSSVRFDNADFHGRFQSGTFRVLSCESCNFYPPYAVSNSTFSNMVIEKGNFEDCNMRDLHILECSLKDIQIEDCSCQGLHVYVERLDSYENNHVFDTVYFKNCELQNAAIRALMSQCIFNEVDASSASWQGSRLISCDIRSSKLSNANLQECTLNADFFDVQAQKADFTNANIYGCKIQESNLESSNFMKVNLRRMTFSNTILDHVDFAGAEMNGAYFNNVHTIDIKNLSSVSLTMGGATREEVKNYERNVLNILKKDVEGAEKERSREISFDLEGNAHIEVKLQTLQDTERVKEVLQNTLDTEMENSGQISDTSRQIVQSTGYSLDKGKVVVAPTAPVPTRNENGKSITKLSASIVKKINIMKKEGFPVRICPNGQVYMDPNHLRYFKRDELREISDYYENKVGKTFKPNQEQQHSLPDSLKKKIHLLEQSSGDKLKMKPDGRVIIPIMQLRYFKNEEISALCSYFMNQVQELEKQTQRKYPQFSGKINKKLEYLEEKGMPLRICPNGQAFIPESELKYFKSEELQEINRHYAKEAEKNFKADCTITQLPMSLKEKLKNMEINTGKKLVVSSSGKATLPPELLQNFTDEEISTLNSYCINRTAAQKREKATESNVKELPEP</sequence>
<name>A0AAW6AUL3_CLOSY</name>
<evidence type="ECO:0000313" key="1">
    <source>
        <dbReference type="EMBL" id="MDB2000366.1"/>
    </source>
</evidence>
<evidence type="ECO:0000313" key="2">
    <source>
        <dbReference type="Proteomes" id="UP001300871"/>
    </source>
</evidence>
<dbReference type="SUPFAM" id="SSF141571">
    <property type="entry name" value="Pentapeptide repeat-like"/>
    <property type="match status" value="2"/>
</dbReference>
<proteinExistence type="predicted"/>
<comment type="caution">
    <text evidence="1">The sequence shown here is derived from an EMBL/GenBank/DDBJ whole genome shotgun (WGS) entry which is preliminary data.</text>
</comment>
<dbReference type="Pfam" id="PF00805">
    <property type="entry name" value="Pentapeptide"/>
    <property type="match status" value="3"/>
</dbReference>
<dbReference type="EMBL" id="JAQLGM010000018">
    <property type="protein sequence ID" value="MDB2000366.1"/>
    <property type="molecule type" value="Genomic_DNA"/>
</dbReference>
<dbReference type="InterPro" id="IPR001646">
    <property type="entry name" value="5peptide_repeat"/>
</dbReference>